<dbReference type="InterPro" id="IPR000847">
    <property type="entry name" value="LysR_HTH_N"/>
</dbReference>
<reference evidence="6 7" key="1">
    <citation type="submission" date="2021-11" db="EMBL/GenBank/DDBJ databases">
        <authorList>
            <person name="Liang Q."/>
            <person name="Mou H."/>
            <person name="Liu Z."/>
        </authorList>
    </citation>
    <scope>NUCLEOTIDE SEQUENCE [LARGE SCALE GENOMIC DNA]</scope>
    <source>
        <strain evidence="6 7">CHU3</strain>
    </source>
</reference>
<keyword evidence="2" id="KW-0805">Transcription regulation</keyword>
<protein>
    <submittedName>
        <fullName evidence="6">LysR family transcriptional regulator</fullName>
    </submittedName>
</protein>
<dbReference type="RefSeq" id="WP_263570428.1">
    <property type="nucleotide sequence ID" value="NZ_JAJIRN010000003.1"/>
</dbReference>
<keyword evidence="7" id="KW-1185">Reference proteome</keyword>
<feature type="domain" description="HTH lysR-type" evidence="5">
    <location>
        <begin position="8"/>
        <end position="65"/>
    </location>
</feature>
<evidence type="ECO:0000256" key="1">
    <source>
        <dbReference type="ARBA" id="ARBA00009437"/>
    </source>
</evidence>
<dbReference type="Gene3D" id="1.10.10.10">
    <property type="entry name" value="Winged helix-like DNA-binding domain superfamily/Winged helix DNA-binding domain"/>
    <property type="match status" value="1"/>
</dbReference>
<dbReference type="Gene3D" id="3.40.190.290">
    <property type="match status" value="1"/>
</dbReference>
<dbReference type="InterPro" id="IPR005119">
    <property type="entry name" value="LysR_subst-bd"/>
</dbReference>
<evidence type="ECO:0000256" key="4">
    <source>
        <dbReference type="ARBA" id="ARBA00023163"/>
    </source>
</evidence>
<dbReference type="CDD" id="cd08422">
    <property type="entry name" value="PBP2_CrgA_like"/>
    <property type="match status" value="1"/>
</dbReference>
<name>A0ABT2YCN6_9BURK</name>
<gene>
    <name evidence="6" type="ORF">LNV07_06800</name>
</gene>
<comment type="caution">
    <text evidence="6">The sequence shown here is derived from an EMBL/GenBank/DDBJ whole genome shotgun (WGS) entry which is preliminary data.</text>
</comment>
<dbReference type="Proteomes" id="UP001209701">
    <property type="component" value="Unassembled WGS sequence"/>
</dbReference>
<dbReference type="PANTHER" id="PTHR30537">
    <property type="entry name" value="HTH-TYPE TRANSCRIPTIONAL REGULATOR"/>
    <property type="match status" value="1"/>
</dbReference>
<dbReference type="SUPFAM" id="SSF46785">
    <property type="entry name" value="Winged helix' DNA-binding domain"/>
    <property type="match status" value="1"/>
</dbReference>
<sequence>MSINNKLDSLPDMAMFACVVEAGSFSAAARQMGLSPSAVSRQVARLEALLRVRLLERSTRRLRPTEAGQAAYSSCQAMLAAAREVIALSDTNSAAQPSGLIRVSCPKAIARQLIHPLVAGFLARYPQVDVQLVVTDRTVDLYREAIDLAICVGDSPPPGLAGRPLLRLRHMLCASPQYLSQRGMPSQPRELAAHSCLYLGEDERDRHWRFKRAGEAVTVKVTGRYVANHSELRLEGAIQHLGIASLPEFVARAALESGELVPVLSDWEHATDYAGMAWLLYPPNRFMAPKLRAWIDHLVGGLAD</sequence>
<dbReference type="SUPFAM" id="SSF53850">
    <property type="entry name" value="Periplasmic binding protein-like II"/>
    <property type="match status" value="1"/>
</dbReference>
<dbReference type="InterPro" id="IPR036388">
    <property type="entry name" value="WH-like_DNA-bd_sf"/>
</dbReference>
<dbReference type="EMBL" id="JAJIRN010000003">
    <property type="protein sequence ID" value="MCV2367802.1"/>
    <property type="molecule type" value="Genomic_DNA"/>
</dbReference>
<accession>A0ABT2YCN6</accession>
<evidence type="ECO:0000313" key="6">
    <source>
        <dbReference type="EMBL" id="MCV2367802.1"/>
    </source>
</evidence>
<keyword evidence="4" id="KW-0804">Transcription</keyword>
<organism evidence="6 7">
    <name type="scientific">Roseateles oligotrophus</name>
    <dbReference type="NCBI Taxonomy" id="1769250"/>
    <lineage>
        <taxon>Bacteria</taxon>
        <taxon>Pseudomonadati</taxon>
        <taxon>Pseudomonadota</taxon>
        <taxon>Betaproteobacteria</taxon>
        <taxon>Burkholderiales</taxon>
        <taxon>Sphaerotilaceae</taxon>
        <taxon>Roseateles</taxon>
    </lineage>
</organism>
<evidence type="ECO:0000259" key="5">
    <source>
        <dbReference type="PROSITE" id="PS50931"/>
    </source>
</evidence>
<dbReference type="InterPro" id="IPR036390">
    <property type="entry name" value="WH_DNA-bd_sf"/>
</dbReference>
<evidence type="ECO:0000256" key="3">
    <source>
        <dbReference type="ARBA" id="ARBA00023125"/>
    </source>
</evidence>
<evidence type="ECO:0000256" key="2">
    <source>
        <dbReference type="ARBA" id="ARBA00023015"/>
    </source>
</evidence>
<dbReference type="Pfam" id="PF03466">
    <property type="entry name" value="LysR_substrate"/>
    <property type="match status" value="1"/>
</dbReference>
<comment type="similarity">
    <text evidence="1">Belongs to the LysR transcriptional regulatory family.</text>
</comment>
<dbReference type="PROSITE" id="PS50931">
    <property type="entry name" value="HTH_LYSR"/>
    <property type="match status" value="1"/>
</dbReference>
<evidence type="ECO:0000313" key="7">
    <source>
        <dbReference type="Proteomes" id="UP001209701"/>
    </source>
</evidence>
<proteinExistence type="inferred from homology"/>
<dbReference type="Pfam" id="PF00126">
    <property type="entry name" value="HTH_1"/>
    <property type="match status" value="1"/>
</dbReference>
<dbReference type="PANTHER" id="PTHR30537:SF5">
    <property type="entry name" value="HTH-TYPE TRANSCRIPTIONAL ACTIVATOR TTDR-RELATED"/>
    <property type="match status" value="1"/>
</dbReference>
<dbReference type="InterPro" id="IPR058163">
    <property type="entry name" value="LysR-type_TF_proteobact-type"/>
</dbReference>
<keyword evidence="3" id="KW-0238">DNA-binding</keyword>